<keyword evidence="2" id="KW-0732">Signal</keyword>
<protein>
    <submittedName>
        <fullName evidence="3">Uncharacterized protein</fullName>
    </submittedName>
</protein>
<name>A0A815DCN2_ADIRI</name>
<dbReference type="OrthoDB" id="10056913at2759"/>
<evidence type="ECO:0000313" key="4">
    <source>
        <dbReference type="EMBL" id="CAF1335024.1"/>
    </source>
</evidence>
<comment type="caution">
    <text evidence="3">The sequence shown here is derived from an EMBL/GenBank/DDBJ whole genome shotgun (WGS) entry which is preliminary data.</text>
</comment>
<evidence type="ECO:0000313" key="5">
    <source>
        <dbReference type="Proteomes" id="UP000663828"/>
    </source>
</evidence>
<reference evidence="3" key="1">
    <citation type="submission" date="2021-02" db="EMBL/GenBank/DDBJ databases">
        <authorList>
            <person name="Nowell W R."/>
        </authorList>
    </citation>
    <scope>NUCLEOTIDE SEQUENCE</scope>
</reference>
<feature type="signal peptide" evidence="2">
    <location>
        <begin position="1"/>
        <end position="20"/>
    </location>
</feature>
<evidence type="ECO:0000256" key="2">
    <source>
        <dbReference type="SAM" id="SignalP"/>
    </source>
</evidence>
<keyword evidence="1" id="KW-0472">Membrane</keyword>
<organism evidence="3 6">
    <name type="scientific">Adineta ricciae</name>
    <name type="common">Rotifer</name>
    <dbReference type="NCBI Taxonomy" id="249248"/>
    <lineage>
        <taxon>Eukaryota</taxon>
        <taxon>Metazoa</taxon>
        <taxon>Spiralia</taxon>
        <taxon>Gnathifera</taxon>
        <taxon>Rotifera</taxon>
        <taxon>Eurotatoria</taxon>
        <taxon>Bdelloidea</taxon>
        <taxon>Adinetida</taxon>
        <taxon>Adinetidae</taxon>
        <taxon>Adineta</taxon>
    </lineage>
</organism>
<keyword evidence="5" id="KW-1185">Reference proteome</keyword>
<keyword evidence="1" id="KW-0812">Transmembrane</keyword>
<keyword evidence="1" id="KW-1133">Transmembrane helix</keyword>
<feature type="chain" id="PRO_5036411450" evidence="2">
    <location>
        <begin position="21"/>
        <end position="144"/>
    </location>
</feature>
<feature type="transmembrane region" description="Helical" evidence="1">
    <location>
        <begin position="75"/>
        <end position="97"/>
    </location>
</feature>
<evidence type="ECO:0000256" key="1">
    <source>
        <dbReference type="SAM" id="Phobius"/>
    </source>
</evidence>
<dbReference type="AlphaFoldDB" id="A0A815DCN2"/>
<proteinExistence type="predicted"/>
<dbReference type="EMBL" id="CAJNOR010002745">
    <property type="protein sequence ID" value="CAF1335024.1"/>
    <property type="molecule type" value="Genomic_DNA"/>
</dbReference>
<gene>
    <name evidence="3" type="ORF">EDS130_LOCUS30270</name>
    <name evidence="4" type="ORF">XAT740_LOCUS30640</name>
</gene>
<evidence type="ECO:0000313" key="3">
    <source>
        <dbReference type="EMBL" id="CAF1294546.1"/>
    </source>
</evidence>
<evidence type="ECO:0000313" key="6">
    <source>
        <dbReference type="Proteomes" id="UP000663852"/>
    </source>
</evidence>
<dbReference type="Proteomes" id="UP000663852">
    <property type="component" value="Unassembled WGS sequence"/>
</dbReference>
<accession>A0A815DCN2</accession>
<dbReference type="Proteomes" id="UP000663828">
    <property type="component" value="Unassembled WGS sequence"/>
</dbReference>
<dbReference type="EMBL" id="CAJNOJ010000210">
    <property type="protein sequence ID" value="CAF1294546.1"/>
    <property type="molecule type" value="Genomic_DNA"/>
</dbReference>
<sequence length="144" mass="15896">MKLAILSLTIVLFLCGTIENVPVIHPIHVHTIPLRPITPPRPSIKPVTPFHTSHRPHVTTTADHHYVPYQTKGSYGWTTAARVFACIVLGFSAVKLLSLFCSSKKSQTANETSKSTGIKNQLYVATIEGKREESPPSYAQIHKV</sequence>